<accession>A0A1W1E658</accession>
<reference evidence="1" key="1">
    <citation type="submission" date="2016-10" db="EMBL/GenBank/DDBJ databases">
        <authorList>
            <person name="de Groot N.N."/>
        </authorList>
    </citation>
    <scope>NUCLEOTIDE SEQUENCE</scope>
</reference>
<protein>
    <submittedName>
        <fullName evidence="1">Uncharacterized protein</fullName>
    </submittedName>
</protein>
<proteinExistence type="predicted"/>
<dbReference type="InterPro" id="IPR036008">
    <property type="entry name" value="Aconitase_4Fe-4S_dom"/>
</dbReference>
<dbReference type="SUPFAM" id="SSF53732">
    <property type="entry name" value="Aconitase iron-sulfur domain"/>
    <property type="match status" value="1"/>
</dbReference>
<evidence type="ECO:0000313" key="1">
    <source>
        <dbReference type="EMBL" id="SFV89454.1"/>
    </source>
</evidence>
<name>A0A1W1E658_9ZZZZ</name>
<dbReference type="EMBL" id="FPHZ01000228">
    <property type="protein sequence ID" value="SFV89454.1"/>
    <property type="molecule type" value="Genomic_DNA"/>
</dbReference>
<sequence length="62" mass="7040">MQKFTALTSTITPLNYANIDINKLKSENTLNRNFKGYQEQGLFIHLVSPHTADKNADCGYFC</sequence>
<gene>
    <name evidence="1" type="ORF">MNB_SUP05-SYMBIONT-5-457</name>
</gene>
<organism evidence="1">
    <name type="scientific">hydrothermal vent metagenome</name>
    <dbReference type="NCBI Taxonomy" id="652676"/>
    <lineage>
        <taxon>unclassified sequences</taxon>
        <taxon>metagenomes</taxon>
        <taxon>ecological metagenomes</taxon>
    </lineage>
</organism>
<dbReference type="AlphaFoldDB" id="A0A1W1E658"/>